<keyword evidence="1" id="KW-1133">Transmembrane helix</keyword>
<accession>A0ABC9WHL0</accession>
<dbReference type="EMBL" id="BAAFJT010000002">
    <property type="protein sequence ID" value="GAB0184968.1"/>
    <property type="molecule type" value="Genomic_DNA"/>
</dbReference>
<dbReference type="AlphaFoldDB" id="A0ABC9WHL0"/>
<organism evidence="2 3">
    <name type="scientific">Grus japonensis</name>
    <name type="common">Japanese crane</name>
    <name type="synonym">Red-crowned crane</name>
    <dbReference type="NCBI Taxonomy" id="30415"/>
    <lineage>
        <taxon>Eukaryota</taxon>
        <taxon>Metazoa</taxon>
        <taxon>Chordata</taxon>
        <taxon>Craniata</taxon>
        <taxon>Vertebrata</taxon>
        <taxon>Euteleostomi</taxon>
        <taxon>Archelosauria</taxon>
        <taxon>Archosauria</taxon>
        <taxon>Dinosauria</taxon>
        <taxon>Saurischia</taxon>
        <taxon>Theropoda</taxon>
        <taxon>Coelurosauria</taxon>
        <taxon>Aves</taxon>
        <taxon>Neognathae</taxon>
        <taxon>Neoaves</taxon>
        <taxon>Gruiformes</taxon>
        <taxon>Gruidae</taxon>
        <taxon>Grus</taxon>
    </lineage>
</organism>
<name>A0ABC9WHL0_GRUJA</name>
<evidence type="ECO:0000313" key="3">
    <source>
        <dbReference type="Proteomes" id="UP001623348"/>
    </source>
</evidence>
<proteinExistence type="predicted"/>
<dbReference type="Proteomes" id="UP001623348">
    <property type="component" value="Unassembled WGS sequence"/>
</dbReference>
<reference evidence="2 3" key="1">
    <citation type="submission" date="2024-06" db="EMBL/GenBank/DDBJ databases">
        <title>The draft genome of Grus japonensis, version 3.</title>
        <authorList>
            <person name="Nabeshima K."/>
            <person name="Suzuki S."/>
            <person name="Onuma M."/>
        </authorList>
    </citation>
    <scope>NUCLEOTIDE SEQUENCE [LARGE SCALE GENOMIC DNA]</scope>
    <source>
        <strain evidence="2 3">451A</strain>
    </source>
</reference>
<protein>
    <submittedName>
        <fullName evidence="2">Uncharacterized protein</fullName>
    </submittedName>
</protein>
<gene>
    <name evidence="2" type="ORF">GRJ2_000962100</name>
</gene>
<feature type="transmembrane region" description="Helical" evidence="1">
    <location>
        <begin position="25"/>
        <end position="51"/>
    </location>
</feature>
<sequence length="133" mass="14496">MVVVVVVVVEMVAVAMVEIVVVEEILVVVVMVEILVVMMMEILVVAVVVVASAAQPSPARPAHHSGLGRWQLVMGKVEDSSKLLSFYRKASAFSTIWEYLMPCSTMSQEFDPVHTEVVDHIHIDVNVAIGILG</sequence>
<evidence type="ECO:0000256" key="1">
    <source>
        <dbReference type="SAM" id="Phobius"/>
    </source>
</evidence>
<keyword evidence="1" id="KW-0812">Transmembrane</keyword>
<keyword evidence="1" id="KW-0472">Membrane</keyword>
<evidence type="ECO:0000313" key="2">
    <source>
        <dbReference type="EMBL" id="GAB0184968.1"/>
    </source>
</evidence>
<comment type="caution">
    <text evidence="2">The sequence shown here is derived from an EMBL/GenBank/DDBJ whole genome shotgun (WGS) entry which is preliminary data.</text>
</comment>
<keyword evidence="3" id="KW-1185">Reference proteome</keyword>